<dbReference type="InterPro" id="IPR035959">
    <property type="entry name" value="RutC-like_sf"/>
</dbReference>
<dbReference type="RefSeq" id="XP_070919284.1">
    <property type="nucleotide sequence ID" value="XM_071063183.1"/>
</dbReference>
<evidence type="ECO:0000313" key="3">
    <source>
        <dbReference type="Proteomes" id="UP001628179"/>
    </source>
</evidence>
<dbReference type="Proteomes" id="UP001628179">
    <property type="component" value="Unassembled WGS sequence"/>
</dbReference>
<dbReference type="Pfam" id="PF01042">
    <property type="entry name" value="Ribonuc_L-PSP"/>
    <property type="match status" value="1"/>
</dbReference>
<dbReference type="GeneID" id="98178506"/>
<protein>
    <submittedName>
        <fullName evidence="2">Endoribonuclease L-PSP</fullName>
    </submittedName>
</protein>
<dbReference type="PANTHER" id="PTHR11803">
    <property type="entry name" value="2-IMINOBUTANOATE/2-IMINOPROPANOATE DEAMINASE RIDA"/>
    <property type="match status" value="1"/>
</dbReference>
<dbReference type="EMBL" id="BAAFSV010000004">
    <property type="protein sequence ID" value="GAB1317553.1"/>
    <property type="molecule type" value="Genomic_DNA"/>
</dbReference>
<comment type="similarity">
    <text evidence="1">Belongs to the RutC family.</text>
</comment>
<dbReference type="SUPFAM" id="SSF55298">
    <property type="entry name" value="YjgF-like"/>
    <property type="match status" value="1"/>
</dbReference>
<sequence>MIASPEAVFTGNAPKPIPQLSQAVKYNGMVYCSGSLGIDPKTSKFVEGTIQDRTRQALKNLAAVLEAAGSSLKNVVKVNVFLTDMSNFGAMNDVYDEFFAWQPKPCRTCVAVHQLPLSTDVEIECTAFESVKARL</sequence>
<evidence type="ECO:0000256" key="1">
    <source>
        <dbReference type="ARBA" id="ARBA00010552"/>
    </source>
</evidence>
<dbReference type="CDD" id="cd00448">
    <property type="entry name" value="YjgF_YER057c_UK114_family"/>
    <property type="match status" value="1"/>
</dbReference>
<dbReference type="InterPro" id="IPR006056">
    <property type="entry name" value="RidA"/>
</dbReference>
<dbReference type="PANTHER" id="PTHR11803:SF42">
    <property type="entry name" value="MMF1"/>
    <property type="match status" value="1"/>
</dbReference>
<evidence type="ECO:0000313" key="2">
    <source>
        <dbReference type="EMBL" id="GAB1317553.1"/>
    </source>
</evidence>
<dbReference type="Gene3D" id="3.30.1330.40">
    <property type="entry name" value="RutC-like"/>
    <property type="match status" value="1"/>
</dbReference>
<dbReference type="InterPro" id="IPR006175">
    <property type="entry name" value="YjgF/YER057c/UK114"/>
</dbReference>
<comment type="caution">
    <text evidence="2">The sequence shown here is derived from an EMBL/GenBank/DDBJ whole genome shotgun (WGS) entry which is preliminary data.</text>
</comment>
<gene>
    <name evidence="2" type="ORF">MFIFM68171_07763</name>
</gene>
<reference evidence="2 3" key="1">
    <citation type="submission" date="2024-09" db="EMBL/GenBank/DDBJ databases">
        <title>Itraconazole resistance in Madurella fahalii resulting from another homologue of gene encoding cytochrome P450 14-alpha sterol demethylase (CYP51).</title>
        <authorList>
            <person name="Yoshioka I."/>
            <person name="Fahal A.H."/>
            <person name="Kaneko S."/>
            <person name="Yaguchi T."/>
        </authorList>
    </citation>
    <scope>NUCLEOTIDE SEQUENCE [LARGE SCALE GENOMIC DNA]</scope>
    <source>
        <strain evidence="2 3">IFM 68171</strain>
    </source>
</reference>
<keyword evidence="3" id="KW-1185">Reference proteome</keyword>
<proteinExistence type="inferred from homology"/>
<name>A0ABQ0GIH1_9PEZI</name>
<dbReference type="NCBIfam" id="TIGR00004">
    <property type="entry name" value="Rid family detoxifying hydrolase"/>
    <property type="match status" value="1"/>
</dbReference>
<organism evidence="2 3">
    <name type="scientific">Madurella fahalii</name>
    <dbReference type="NCBI Taxonomy" id="1157608"/>
    <lineage>
        <taxon>Eukaryota</taxon>
        <taxon>Fungi</taxon>
        <taxon>Dikarya</taxon>
        <taxon>Ascomycota</taxon>
        <taxon>Pezizomycotina</taxon>
        <taxon>Sordariomycetes</taxon>
        <taxon>Sordariomycetidae</taxon>
        <taxon>Sordariales</taxon>
        <taxon>Sordariales incertae sedis</taxon>
        <taxon>Madurella</taxon>
    </lineage>
</organism>
<accession>A0ABQ0GIH1</accession>